<name>A0A4R8IF62_9GAMM</name>
<dbReference type="RefSeq" id="WP_134085288.1">
    <property type="nucleotide sequence ID" value="NZ_SOQX01000010.1"/>
</dbReference>
<dbReference type="InterPro" id="IPR001179">
    <property type="entry name" value="PPIase_FKBP_dom"/>
</dbReference>
<dbReference type="PANTHER" id="PTHR47861">
    <property type="entry name" value="FKBP-TYPE PEPTIDYL-PROLYL CIS-TRANS ISOMERASE SLYD"/>
    <property type="match status" value="1"/>
</dbReference>
<dbReference type="EMBL" id="SOQX01000010">
    <property type="protein sequence ID" value="TDX97926.1"/>
    <property type="molecule type" value="Genomic_DNA"/>
</dbReference>
<dbReference type="Gene3D" id="2.40.10.330">
    <property type="match status" value="1"/>
</dbReference>
<dbReference type="SUPFAM" id="SSF54534">
    <property type="entry name" value="FKBP-like"/>
    <property type="match status" value="1"/>
</dbReference>
<protein>
    <recommendedName>
        <fullName evidence="6">Peptidyl-prolyl cis-trans isomerase</fullName>
        <ecNumber evidence="6">5.2.1.8</ecNumber>
    </recommendedName>
</protein>
<sequence length="157" mass="16949">MADIEALTIGPGSQVTMHFTLSLTDGTVADSTEEGEPMTFTMGDGTLVEGLEMVLYGLKVGDKQCLEIGPRDTFGFPEEENIHTLARSEFAAELPLEEGIILGFSTPSGEEVPGTIHEVHDEEVVVDFNHPLAGRPVIFDVEILAIQPGEFTQDSET</sequence>
<keyword evidence="4 5" id="KW-0413">Isomerase</keyword>
<evidence type="ECO:0000259" key="7">
    <source>
        <dbReference type="PROSITE" id="PS50059"/>
    </source>
</evidence>
<feature type="domain" description="PPIase FKBP-type" evidence="7">
    <location>
        <begin position="12"/>
        <end position="75"/>
    </location>
</feature>
<evidence type="ECO:0000313" key="9">
    <source>
        <dbReference type="Proteomes" id="UP000294914"/>
    </source>
</evidence>
<dbReference type="InterPro" id="IPR048261">
    <property type="entry name" value="SlpA/SlyD-like_ins_sf"/>
</dbReference>
<dbReference type="Pfam" id="PF00254">
    <property type="entry name" value="FKBP_C"/>
    <property type="match status" value="1"/>
</dbReference>
<evidence type="ECO:0000313" key="8">
    <source>
        <dbReference type="EMBL" id="TDX97926.1"/>
    </source>
</evidence>
<evidence type="ECO:0000256" key="2">
    <source>
        <dbReference type="ARBA" id="ARBA00006577"/>
    </source>
</evidence>
<dbReference type="PROSITE" id="PS50059">
    <property type="entry name" value="FKBP_PPIASE"/>
    <property type="match status" value="1"/>
</dbReference>
<dbReference type="AlphaFoldDB" id="A0A4R8IF62"/>
<gene>
    <name evidence="8" type="ORF">EDC23_2730</name>
</gene>
<keyword evidence="9" id="KW-1185">Reference proteome</keyword>
<reference evidence="8 9" key="1">
    <citation type="submission" date="2019-03" db="EMBL/GenBank/DDBJ databases">
        <title>Genomic Encyclopedia of Type Strains, Phase IV (KMG-IV): sequencing the most valuable type-strain genomes for metagenomic binning, comparative biology and taxonomic classification.</title>
        <authorList>
            <person name="Goeker M."/>
        </authorList>
    </citation>
    <scope>NUCLEOTIDE SEQUENCE [LARGE SCALE GENOMIC DNA]</scope>
    <source>
        <strain evidence="8 9">DSM 16326</strain>
    </source>
</reference>
<dbReference type="Gene3D" id="3.10.50.40">
    <property type="match status" value="1"/>
</dbReference>
<comment type="catalytic activity">
    <reaction evidence="1 5 6">
        <text>[protein]-peptidylproline (omega=180) = [protein]-peptidylproline (omega=0)</text>
        <dbReference type="Rhea" id="RHEA:16237"/>
        <dbReference type="Rhea" id="RHEA-COMP:10747"/>
        <dbReference type="Rhea" id="RHEA-COMP:10748"/>
        <dbReference type="ChEBI" id="CHEBI:83833"/>
        <dbReference type="ChEBI" id="CHEBI:83834"/>
        <dbReference type="EC" id="5.2.1.8"/>
    </reaction>
</comment>
<evidence type="ECO:0000256" key="1">
    <source>
        <dbReference type="ARBA" id="ARBA00000971"/>
    </source>
</evidence>
<evidence type="ECO:0000256" key="5">
    <source>
        <dbReference type="PROSITE-ProRule" id="PRU00277"/>
    </source>
</evidence>
<dbReference type="InterPro" id="IPR046357">
    <property type="entry name" value="PPIase_dom_sf"/>
</dbReference>
<keyword evidence="3 5" id="KW-0697">Rotamase</keyword>
<comment type="similarity">
    <text evidence="2 6">Belongs to the FKBP-type PPIase family.</text>
</comment>
<dbReference type="NCBIfam" id="NF011676">
    <property type="entry name" value="PRK15095.1"/>
    <property type="match status" value="1"/>
</dbReference>
<evidence type="ECO:0000256" key="6">
    <source>
        <dbReference type="RuleBase" id="RU003915"/>
    </source>
</evidence>
<evidence type="ECO:0000256" key="4">
    <source>
        <dbReference type="ARBA" id="ARBA00023235"/>
    </source>
</evidence>
<organism evidence="8 9">
    <name type="scientific">Thiohalophilus thiocyanatoxydans</name>
    <dbReference type="NCBI Taxonomy" id="381308"/>
    <lineage>
        <taxon>Bacteria</taxon>
        <taxon>Pseudomonadati</taxon>
        <taxon>Pseudomonadota</taxon>
        <taxon>Gammaproteobacteria</taxon>
        <taxon>Thiohalomonadales</taxon>
        <taxon>Thiohalophilaceae</taxon>
        <taxon>Thiohalophilus</taxon>
    </lineage>
</organism>
<dbReference type="EC" id="5.2.1.8" evidence="6"/>
<proteinExistence type="inferred from homology"/>
<accession>A0A4R8IF62</accession>
<comment type="caution">
    <text evidence="8">The sequence shown here is derived from an EMBL/GenBank/DDBJ whole genome shotgun (WGS) entry which is preliminary data.</text>
</comment>
<dbReference type="Proteomes" id="UP000294914">
    <property type="component" value="Unassembled WGS sequence"/>
</dbReference>
<dbReference type="PANTHER" id="PTHR47861:SF4">
    <property type="entry name" value="FKBP-TYPE 16 KDA PEPTIDYL-PROLYL CIS-TRANS ISOMERASE"/>
    <property type="match status" value="1"/>
</dbReference>
<dbReference type="OrthoDB" id="9808891at2"/>
<evidence type="ECO:0000256" key="3">
    <source>
        <dbReference type="ARBA" id="ARBA00023110"/>
    </source>
</evidence>
<dbReference type="GO" id="GO:0003755">
    <property type="term" value="F:peptidyl-prolyl cis-trans isomerase activity"/>
    <property type="evidence" value="ECO:0007669"/>
    <property type="project" value="UniProtKB-UniRule"/>
</dbReference>